<dbReference type="KEGG" id="lgn:ABM34_09975"/>
<organism evidence="2 3">
    <name type="scientific">Companilactobacillus ginsenosidimutans</name>
    <dbReference type="NCBI Taxonomy" id="1007676"/>
    <lineage>
        <taxon>Bacteria</taxon>
        <taxon>Bacillati</taxon>
        <taxon>Bacillota</taxon>
        <taxon>Bacilli</taxon>
        <taxon>Lactobacillales</taxon>
        <taxon>Lactobacillaceae</taxon>
        <taxon>Companilactobacillus</taxon>
    </lineage>
</organism>
<feature type="domain" description="HMA" evidence="1">
    <location>
        <begin position="1"/>
        <end position="64"/>
    </location>
</feature>
<protein>
    <recommendedName>
        <fullName evidence="1">HMA domain-containing protein</fullName>
    </recommendedName>
</protein>
<evidence type="ECO:0000259" key="1">
    <source>
        <dbReference type="PROSITE" id="PS50846"/>
    </source>
</evidence>
<dbReference type="Gene3D" id="3.30.70.100">
    <property type="match status" value="1"/>
</dbReference>
<dbReference type="OrthoDB" id="9813965at2"/>
<name>A0A0H4QHD5_9LACO</name>
<gene>
    <name evidence="2" type="ORF">ABM34_09975</name>
</gene>
<evidence type="ECO:0000313" key="3">
    <source>
        <dbReference type="Proteomes" id="UP000036106"/>
    </source>
</evidence>
<dbReference type="EMBL" id="CP012034">
    <property type="protein sequence ID" value="AKP67824.1"/>
    <property type="molecule type" value="Genomic_DNA"/>
</dbReference>
<dbReference type="SUPFAM" id="SSF55008">
    <property type="entry name" value="HMA, heavy metal-associated domain"/>
    <property type="match status" value="1"/>
</dbReference>
<dbReference type="Pfam" id="PF00403">
    <property type="entry name" value="HMA"/>
    <property type="match status" value="1"/>
</dbReference>
<evidence type="ECO:0000313" key="2">
    <source>
        <dbReference type="EMBL" id="AKP67824.1"/>
    </source>
</evidence>
<dbReference type="Proteomes" id="UP000036106">
    <property type="component" value="Chromosome"/>
</dbReference>
<dbReference type="GO" id="GO:0046872">
    <property type="term" value="F:metal ion binding"/>
    <property type="evidence" value="ECO:0007669"/>
    <property type="project" value="InterPro"/>
</dbReference>
<dbReference type="CDD" id="cd00371">
    <property type="entry name" value="HMA"/>
    <property type="match status" value="1"/>
</dbReference>
<proteinExistence type="predicted"/>
<dbReference type="InterPro" id="IPR036163">
    <property type="entry name" value="HMA_dom_sf"/>
</dbReference>
<dbReference type="STRING" id="1007676.ABM34_09975"/>
<dbReference type="PROSITE" id="PS50846">
    <property type="entry name" value="HMA_2"/>
    <property type="match status" value="1"/>
</dbReference>
<keyword evidence="3" id="KW-1185">Reference proteome</keyword>
<dbReference type="RefSeq" id="WP_048705436.1">
    <property type="nucleotide sequence ID" value="NZ_CP012034.1"/>
</dbReference>
<sequence>MAKKILVEGLRCEKCPVHIAQKLSDVAGVEKIEKNMDDMTATIIGDADIDEVRTALSSTPFKIEAVD</sequence>
<accession>A0A0H4QHD5</accession>
<reference evidence="3" key="1">
    <citation type="submission" date="2015-07" db="EMBL/GenBank/DDBJ databases">
        <title>Lactobacillus ginsenosidimutans/EMML 3141/ whole genome sequencing.</title>
        <authorList>
            <person name="Kim M.K."/>
            <person name="Im W.-T."/>
            <person name="Srinivasan S."/>
            <person name="Lee J.-J."/>
        </authorList>
    </citation>
    <scope>NUCLEOTIDE SEQUENCE [LARGE SCALE GENOMIC DNA]</scope>
    <source>
        <strain evidence="3">EMML 3041</strain>
    </source>
</reference>
<dbReference type="InterPro" id="IPR006121">
    <property type="entry name" value="HMA_dom"/>
</dbReference>
<dbReference type="PATRIC" id="fig|1007676.4.peg.2019"/>
<dbReference type="AlphaFoldDB" id="A0A0H4QHD5"/>